<dbReference type="Pfam" id="PF05136">
    <property type="entry name" value="Phage_portal_2"/>
    <property type="match status" value="1"/>
</dbReference>
<reference evidence="2 3" key="1">
    <citation type="submission" date="2020-08" db="EMBL/GenBank/DDBJ databases">
        <title>Genomic Encyclopedia of Type Strains, Phase IV (KMG-IV): sequencing the most valuable type-strain genomes for metagenomic binning, comparative biology and taxonomic classification.</title>
        <authorList>
            <person name="Goeker M."/>
        </authorList>
    </citation>
    <scope>NUCLEOTIDE SEQUENCE [LARGE SCALE GENOMIC DNA]</scope>
    <source>
        <strain evidence="2 3">DSM 19371</strain>
    </source>
</reference>
<evidence type="ECO:0000256" key="1">
    <source>
        <dbReference type="SAM" id="MobiDB-lite"/>
    </source>
</evidence>
<organism evidence="2 3">
    <name type="scientific">Sphingobium scionense</name>
    <dbReference type="NCBI Taxonomy" id="1404341"/>
    <lineage>
        <taxon>Bacteria</taxon>
        <taxon>Pseudomonadati</taxon>
        <taxon>Pseudomonadota</taxon>
        <taxon>Alphaproteobacteria</taxon>
        <taxon>Sphingomonadales</taxon>
        <taxon>Sphingomonadaceae</taxon>
        <taxon>Sphingobium</taxon>
    </lineage>
</organism>
<sequence length="504" mass="55451">MTWLDSAIGWLSPVSGMRRMQARRAMDIHARAYDGAKRDHRTASWQAAGGSANAEIATAEEVVRNRSRDLVRNNGYALQIVETIADHVVGTGIVSAPIGLKGRNLKRVKDLWSGFVDECDFDGDQDLNGLCWSAEKAQRESGSAIVRFRRQQFDASATRAPLKLQLLEPDFIDVMKTGTTANGGWIDRGIEYDSEGRRVAFWLLPAHPGDVASWRAFSMTSERVPANELVYLFDKLRPGQDRGMPVLAPAILTLQDLRSYFQAELVRKRIAACMVGFITSQDGDIQVGTEPGKTPNGTQTQKMEPGLLQRLRPGEEITFNNVPGDSGVDAMATQYLRESAAAAGVMFEQATGDFSRVNYSSFRAGGHGFRRRTERRQWAFIHSASRPIVARFTESVLAAGLLSAIPGGWRHTPPGFISVDPDKDAKADLANLRMGKVTLSELVEERGWDYVEHLQRLADDIKAMGEILGPDFMFDGDPRKVLNQAKPDNDQAASAKDEDAAAAA</sequence>
<dbReference type="NCBIfam" id="TIGR01539">
    <property type="entry name" value="portal_lambda"/>
    <property type="match status" value="1"/>
</dbReference>
<dbReference type="AlphaFoldDB" id="A0A7W6LRF5"/>
<feature type="compositionally biased region" description="Basic and acidic residues" evidence="1">
    <location>
        <begin position="495"/>
        <end position="504"/>
    </location>
</feature>
<evidence type="ECO:0000313" key="2">
    <source>
        <dbReference type="EMBL" id="MBB4149124.1"/>
    </source>
</evidence>
<dbReference type="EMBL" id="JACIEU010000011">
    <property type="protein sequence ID" value="MBB4149124.1"/>
    <property type="molecule type" value="Genomic_DNA"/>
</dbReference>
<accession>A0A7W6LRF5</accession>
<dbReference type="RefSeq" id="WP_188082766.1">
    <property type="nucleotide sequence ID" value="NZ_JACIEU010000011.1"/>
</dbReference>
<gene>
    <name evidence="2" type="ORF">GGQ90_002913</name>
</gene>
<dbReference type="Proteomes" id="UP000590524">
    <property type="component" value="Unassembled WGS sequence"/>
</dbReference>
<dbReference type="GO" id="GO:0019068">
    <property type="term" value="P:virion assembly"/>
    <property type="evidence" value="ECO:0007669"/>
    <property type="project" value="InterPro"/>
</dbReference>
<protein>
    <submittedName>
        <fullName evidence="2">Lambda family phage portal protein</fullName>
    </submittedName>
</protein>
<name>A0A7W6LRF5_9SPHN</name>
<proteinExistence type="predicted"/>
<dbReference type="GO" id="GO:0005198">
    <property type="term" value="F:structural molecule activity"/>
    <property type="evidence" value="ECO:0007669"/>
    <property type="project" value="InterPro"/>
</dbReference>
<keyword evidence="3" id="KW-1185">Reference proteome</keyword>
<comment type="caution">
    <text evidence="2">The sequence shown here is derived from an EMBL/GenBank/DDBJ whole genome shotgun (WGS) entry which is preliminary data.</text>
</comment>
<dbReference type="InterPro" id="IPR006429">
    <property type="entry name" value="Phage_lambda_portal"/>
</dbReference>
<evidence type="ECO:0000313" key="3">
    <source>
        <dbReference type="Proteomes" id="UP000590524"/>
    </source>
</evidence>
<feature type="region of interest" description="Disordered" evidence="1">
    <location>
        <begin position="478"/>
        <end position="504"/>
    </location>
</feature>